<dbReference type="AlphaFoldDB" id="K0IJ82"/>
<evidence type="ECO:0000256" key="1">
    <source>
        <dbReference type="SAM" id="Coils"/>
    </source>
</evidence>
<evidence type="ECO:0000313" key="4">
    <source>
        <dbReference type="Proteomes" id="UP000008037"/>
    </source>
</evidence>
<keyword evidence="4" id="KW-1185">Reference proteome</keyword>
<feature type="transmembrane region" description="Helical" evidence="2">
    <location>
        <begin position="268"/>
        <end position="289"/>
    </location>
</feature>
<feature type="transmembrane region" description="Helical" evidence="2">
    <location>
        <begin position="327"/>
        <end position="349"/>
    </location>
</feature>
<reference evidence="3 4" key="1">
    <citation type="journal article" date="2012" name="Environ. Microbiol.">
        <title>The genome of the ammonia-oxidizing Candidatus Nitrososphaera gargensis: insights into metabolic versatility and environmental adaptations.</title>
        <authorList>
            <person name="Spang A."/>
            <person name="Poehlein A."/>
            <person name="Offre P."/>
            <person name="Zumbragel S."/>
            <person name="Haider S."/>
            <person name="Rychlik N."/>
            <person name="Nowka B."/>
            <person name="Schmeisser C."/>
            <person name="Lebedeva E.V."/>
            <person name="Rattei T."/>
            <person name="Bohm C."/>
            <person name="Schmid M."/>
            <person name="Galushko A."/>
            <person name="Hatzenpichler R."/>
            <person name="Weinmaier T."/>
            <person name="Daniel R."/>
            <person name="Schleper C."/>
            <person name="Spieck E."/>
            <person name="Streit W."/>
            <person name="Wagner M."/>
        </authorList>
    </citation>
    <scope>NUCLEOTIDE SEQUENCE [LARGE SCALE GENOMIC DNA]</scope>
    <source>
        <strain evidence="4">Ga9.2</strain>
    </source>
</reference>
<dbReference type="HOGENOM" id="CLU_537072_0_0_2"/>
<evidence type="ECO:0000256" key="2">
    <source>
        <dbReference type="SAM" id="Phobius"/>
    </source>
</evidence>
<accession>K0IJ82</accession>
<dbReference type="GeneID" id="13797613"/>
<keyword evidence="2" id="KW-0472">Membrane</keyword>
<keyword evidence="2" id="KW-1133">Transmembrane helix</keyword>
<proteinExistence type="predicted"/>
<protein>
    <submittedName>
        <fullName evidence="3">Uncharacterized protein</fullName>
    </submittedName>
</protein>
<dbReference type="EMBL" id="CP002408">
    <property type="protein sequence ID" value="AFU58292.1"/>
    <property type="molecule type" value="Genomic_DNA"/>
</dbReference>
<dbReference type="Proteomes" id="UP000008037">
    <property type="component" value="Chromosome"/>
</dbReference>
<dbReference type="STRING" id="1237085.Ngar_c13540"/>
<dbReference type="RefSeq" id="WP_015018829.1">
    <property type="nucleotide sequence ID" value="NC_018719.1"/>
</dbReference>
<keyword evidence="2" id="KW-0812">Transmembrane</keyword>
<feature type="transmembrane region" description="Helical" evidence="2">
    <location>
        <begin position="361"/>
        <end position="386"/>
    </location>
</feature>
<dbReference type="KEGG" id="nga:Ngar_c13540"/>
<organism evidence="3 4">
    <name type="scientific">Nitrososphaera gargensis (strain Ga9.2)</name>
    <dbReference type="NCBI Taxonomy" id="1237085"/>
    <lineage>
        <taxon>Archaea</taxon>
        <taxon>Nitrososphaerota</taxon>
        <taxon>Nitrososphaeria</taxon>
        <taxon>Nitrososphaerales</taxon>
        <taxon>Nitrososphaeraceae</taxon>
        <taxon>Nitrososphaera</taxon>
    </lineage>
</organism>
<dbReference type="BioCyc" id="CNIT1237085:G1324-1352-MONOMER"/>
<feature type="coiled-coil region" evidence="1">
    <location>
        <begin position="111"/>
        <end position="166"/>
    </location>
</feature>
<sequence length="507" mass="52549">MADEEIELAWRLSVEGAEEVKAKISDLHDQFNRGEISTEQYAKGLRSAGSELKTFSDASQLQTRAFMAAHPGLGALSRAMSGFSSILRAGQAASNAMNLAMIATQGTSSNLAALQAEAAAAQRAYNKAVAEFGPESEEASMALDQLNAATAKVREEQDKMAQQSIQNAFTFATSMGIMVSSAVQSIPRIKTELGNLSKSIGETFGKLGGGGNVARALGGMAAIGLGATALATGGFNALIGQSDTVADKLKAIGGIGAIGVGIALEFPAIAKIALIGTAIATATVAIILFRKELADTMAGVAEALAPAGGALMKFFTEDLPAWGTSALSWLSGVFSVAFTSIWQGILAVATTIWDSLKSAFVGFWNGMIGVANAALAGIASGIQGFINSVIDGINALISIYNAAARALGQGTMATVSRISIPVPQIPVISAATGFNGILAQDTIFQAHRGEMVRITPASDVRGGLGGGTTVIHNHHHNYHIEGSVWSERDLKRMIGRGLYYDLRDRGV</sequence>
<name>K0IJ82_NITGG</name>
<evidence type="ECO:0000313" key="3">
    <source>
        <dbReference type="EMBL" id="AFU58292.1"/>
    </source>
</evidence>
<gene>
    <name evidence="3" type="ordered locus">Ngar_c13540</name>
</gene>
<keyword evidence="1" id="KW-0175">Coiled coil</keyword>
<dbReference type="InParanoid" id="K0IJ82"/>